<organism evidence="1">
    <name type="scientific">Anguilla anguilla</name>
    <name type="common">European freshwater eel</name>
    <name type="synonym">Muraena anguilla</name>
    <dbReference type="NCBI Taxonomy" id="7936"/>
    <lineage>
        <taxon>Eukaryota</taxon>
        <taxon>Metazoa</taxon>
        <taxon>Chordata</taxon>
        <taxon>Craniata</taxon>
        <taxon>Vertebrata</taxon>
        <taxon>Euteleostomi</taxon>
        <taxon>Actinopterygii</taxon>
        <taxon>Neopterygii</taxon>
        <taxon>Teleostei</taxon>
        <taxon>Anguilliformes</taxon>
        <taxon>Anguillidae</taxon>
        <taxon>Anguilla</taxon>
    </lineage>
</organism>
<sequence>MILRNSTGWVADWRTPPVALYQWKMSGGLQLNYIYGFRFPRCSTYVAGCFLKHADFWECH</sequence>
<protein>
    <submittedName>
        <fullName evidence="1">Uncharacterized protein</fullName>
    </submittedName>
</protein>
<name>A0A0E9TU61_ANGAN</name>
<accession>A0A0E9TU61</accession>
<dbReference type="EMBL" id="GBXM01052132">
    <property type="protein sequence ID" value="JAH56445.1"/>
    <property type="molecule type" value="Transcribed_RNA"/>
</dbReference>
<reference evidence="1" key="1">
    <citation type="submission" date="2014-11" db="EMBL/GenBank/DDBJ databases">
        <authorList>
            <person name="Amaro Gonzalez C."/>
        </authorList>
    </citation>
    <scope>NUCLEOTIDE SEQUENCE</scope>
</reference>
<proteinExistence type="predicted"/>
<reference evidence="1" key="2">
    <citation type="journal article" date="2015" name="Fish Shellfish Immunol.">
        <title>Early steps in the European eel (Anguilla anguilla)-Vibrio vulnificus interaction in the gills: Role of the RtxA13 toxin.</title>
        <authorList>
            <person name="Callol A."/>
            <person name="Pajuelo D."/>
            <person name="Ebbesson L."/>
            <person name="Teles M."/>
            <person name="MacKenzie S."/>
            <person name="Amaro C."/>
        </authorList>
    </citation>
    <scope>NUCLEOTIDE SEQUENCE</scope>
</reference>
<dbReference type="AlphaFoldDB" id="A0A0E9TU61"/>
<evidence type="ECO:0000313" key="1">
    <source>
        <dbReference type="EMBL" id="JAH56445.1"/>
    </source>
</evidence>